<dbReference type="AlphaFoldDB" id="A0A937DB76"/>
<comment type="caution">
    <text evidence="2">The sequence shown here is derived from an EMBL/GenBank/DDBJ whole genome shotgun (WGS) entry which is preliminary data.</text>
</comment>
<gene>
    <name evidence="2" type="ORF">JJQ60_12360</name>
</gene>
<sequence>MTDNPDYNSLLKAELVELLGKRDTEIAKLKEINTTQATDIAKQVASITQLKKDLFECRNAATTADGIIEAVLDLPEDQVQALPVLLRTTDKGIEAFTAFNYGALSCVGATDGSGSSTDNPDNPDNPDTPFPCEGHIPTL</sequence>
<keyword evidence="3" id="KW-1185">Reference proteome</keyword>
<feature type="region of interest" description="Disordered" evidence="1">
    <location>
        <begin position="111"/>
        <end position="139"/>
    </location>
</feature>
<evidence type="ECO:0000313" key="2">
    <source>
        <dbReference type="EMBL" id="MBL0684313.1"/>
    </source>
</evidence>
<dbReference type="Proteomes" id="UP000651057">
    <property type="component" value="Unassembled WGS sequence"/>
</dbReference>
<dbReference type="RefSeq" id="WP_201920252.1">
    <property type="nucleotide sequence ID" value="NZ_BAABAX010000003.1"/>
</dbReference>
<accession>A0A937DB76</accession>
<proteinExistence type="predicted"/>
<reference evidence="2" key="1">
    <citation type="submission" date="2021-01" db="EMBL/GenBank/DDBJ databases">
        <authorList>
            <person name="Zhong Y.L."/>
        </authorList>
    </citation>
    <scope>NUCLEOTIDE SEQUENCE</scope>
    <source>
        <strain evidence="2">KCTC 23302</strain>
    </source>
</reference>
<feature type="compositionally biased region" description="Low complexity" evidence="1">
    <location>
        <begin position="117"/>
        <end position="127"/>
    </location>
</feature>
<protein>
    <submittedName>
        <fullName evidence="2">Uncharacterized protein</fullName>
    </submittedName>
</protein>
<dbReference type="EMBL" id="JAERQJ010000004">
    <property type="protein sequence ID" value="MBL0684313.1"/>
    <property type="molecule type" value="Genomic_DNA"/>
</dbReference>
<organism evidence="2 3">
    <name type="scientific">Aquimarina mytili</name>
    <dbReference type="NCBI Taxonomy" id="874423"/>
    <lineage>
        <taxon>Bacteria</taxon>
        <taxon>Pseudomonadati</taxon>
        <taxon>Bacteroidota</taxon>
        <taxon>Flavobacteriia</taxon>
        <taxon>Flavobacteriales</taxon>
        <taxon>Flavobacteriaceae</taxon>
        <taxon>Aquimarina</taxon>
    </lineage>
</organism>
<name>A0A937DB76_9FLAO</name>
<evidence type="ECO:0000256" key="1">
    <source>
        <dbReference type="SAM" id="MobiDB-lite"/>
    </source>
</evidence>
<evidence type="ECO:0000313" key="3">
    <source>
        <dbReference type="Proteomes" id="UP000651057"/>
    </source>
</evidence>